<dbReference type="Gene3D" id="2.40.50.90">
    <property type="match status" value="3"/>
</dbReference>
<evidence type="ECO:0000313" key="3">
    <source>
        <dbReference type="EMBL" id="JAT32800.1"/>
    </source>
</evidence>
<dbReference type="PROSITE" id="PS50304">
    <property type="entry name" value="TUDOR"/>
    <property type="match status" value="2"/>
</dbReference>
<feature type="domain" description="Tudor" evidence="2">
    <location>
        <begin position="611"/>
        <end position="672"/>
    </location>
</feature>
<protein>
    <recommendedName>
        <fullName evidence="2">Tudor domain-containing protein</fullName>
    </recommendedName>
</protein>
<dbReference type="FunFam" id="2.30.30.140:FF:000018">
    <property type="entry name" value="Serine/threonine-protein kinase 31"/>
    <property type="match status" value="1"/>
</dbReference>
<dbReference type="Pfam" id="PF00567">
    <property type="entry name" value="TUDOR"/>
    <property type="match status" value="3"/>
</dbReference>
<dbReference type="PANTHER" id="PTHR22948:SF77">
    <property type="entry name" value="SERINE_THREONINE-PROTEIN KINASE 31-LIKE ISOFORM X1"/>
    <property type="match status" value="1"/>
</dbReference>
<dbReference type="SMART" id="SM00333">
    <property type="entry name" value="TUDOR"/>
    <property type="match status" value="3"/>
</dbReference>
<feature type="region of interest" description="Disordered" evidence="1">
    <location>
        <begin position="1"/>
        <end position="82"/>
    </location>
</feature>
<sequence length="973" mass="110176">NNYPREEVPYKNAREEVHKYHREEPNSVKPIVVRLDGNDKRQVSIGGDSYSGSKSYTRPRHELPPRFQQAQQSQPSSESIKKTEKLAKLHDLEAEQSGSIISPLTPGQLVAAGRAQQQAEREQFQEFILDPLPNENIAHMNYHTPEMPQEFDLDLKLEEVLISQHRPSPQLKHVPVPTPDPENLTANILLLLEYTVAREWTLPEYKVIPRKPKGECKRYGAMVKLITSNQTMKQYSSFPHFEHENESVAKGYAAKKALEELQEEEKVKLDKKIISTDKKIIVDRVSEIIADSNAGMFANMVEHHYLDKYSEYLPDDWIQTLATCPTISVESSANGTIIVPKYLTLAPSQPQAVPEPINLETLPKTLDLYITHATSTCEVWCRLIGENYSDKLDDLLLQMARFYDTKEGARESALDIQEGQYYAVRTVSGDWARVCIYEVKHETNIVNAWLIDHGDNDYFPFSSLYRLQPQFCLLPRQALMIALEDLDSYGDDLYATDVVTTSEYLIGKSLIGEITQIDVKNDFIKMKLFDTTDNNVDICVNEVLLDSIVYAKADPQLIQEGQAMEVYISSISKKGEVYIQIPGVTCNRIGEVLNSLSDEEVKKHKLTSYRQVMTNKIYLAKYSKDEGWYRAVVTATPSMQQNKIAVRFIDFGNAETVSITDIAEVENLPNIISKLPAQAVKVAMHNLPVDTLTNTEIAKLHTMLLDDEKTVLIKTINLQEEPPVVEIFYKNDDDSALVSVNSAIVVQRLITIPNEKKNNIENGIQGAFNGGLPRPDLDGEYLAVLITLAANPGNFIFQPLKYEMELTSMMKKMQLFYQASALPEISNKESLRKGQLFAAPYSDEMWYRVVVTEVMLDGSKVAVRLCDYGDIICVPVSNLRDLDPDFQTLPFMAIKGKLAGIVPLHTDWSVDDCVRFKNLVVDQPLASIVIHVEESFQDPMETVVSLHLVDTQNEEKDEVISDIFIKENRAVKE</sequence>
<dbReference type="EMBL" id="GEBQ01007177">
    <property type="protein sequence ID" value="JAT32800.1"/>
    <property type="molecule type" value="Transcribed_RNA"/>
</dbReference>
<feature type="domain" description="Tudor" evidence="2">
    <location>
        <begin position="830"/>
        <end position="889"/>
    </location>
</feature>
<dbReference type="GO" id="GO:0005737">
    <property type="term" value="C:cytoplasm"/>
    <property type="evidence" value="ECO:0007669"/>
    <property type="project" value="UniProtKB-ARBA"/>
</dbReference>
<proteinExistence type="predicted"/>
<dbReference type="AlphaFoldDB" id="A0A1B6MA48"/>
<name>A0A1B6MA48_9HEMI</name>
<dbReference type="PANTHER" id="PTHR22948">
    <property type="entry name" value="TUDOR DOMAIN CONTAINING PROTEIN"/>
    <property type="match status" value="1"/>
</dbReference>
<dbReference type="InterPro" id="IPR002999">
    <property type="entry name" value="Tudor"/>
</dbReference>
<evidence type="ECO:0000256" key="1">
    <source>
        <dbReference type="SAM" id="MobiDB-lite"/>
    </source>
</evidence>
<organism evidence="3">
    <name type="scientific">Graphocephala atropunctata</name>
    <dbReference type="NCBI Taxonomy" id="36148"/>
    <lineage>
        <taxon>Eukaryota</taxon>
        <taxon>Metazoa</taxon>
        <taxon>Ecdysozoa</taxon>
        <taxon>Arthropoda</taxon>
        <taxon>Hexapoda</taxon>
        <taxon>Insecta</taxon>
        <taxon>Pterygota</taxon>
        <taxon>Neoptera</taxon>
        <taxon>Paraneoptera</taxon>
        <taxon>Hemiptera</taxon>
        <taxon>Auchenorrhyncha</taxon>
        <taxon>Membracoidea</taxon>
        <taxon>Cicadellidae</taxon>
        <taxon>Cicadellinae</taxon>
        <taxon>Cicadellini</taxon>
        <taxon>Graphocephala</taxon>
    </lineage>
</organism>
<accession>A0A1B6MA48</accession>
<feature type="compositionally biased region" description="Basic and acidic residues" evidence="1">
    <location>
        <begin position="1"/>
        <end position="26"/>
    </location>
</feature>
<feature type="compositionally biased region" description="Low complexity" evidence="1">
    <location>
        <begin position="68"/>
        <end position="78"/>
    </location>
</feature>
<gene>
    <name evidence="3" type="ORF">g.30645</name>
</gene>
<dbReference type="InterPro" id="IPR035437">
    <property type="entry name" value="SNase_OB-fold_sf"/>
</dbReference>
<evidence type="ECO:0000259" key="2">
    <source>
        <dbReference type="PROSITE" id="PS50304"/>
    </source>
</evidence>
<dbReference type="SUPFAM" id="SSF54768">
    <property type="entry name" value="dsRNA-binding domain-like"/>
    <property type="match status" value="1"/>
</dbReference>
<dbReference type="Gene3D" id="2.30.30.140">
    <property type="match status" value="3"/>
</dbReference>
<dbReference type="SUPFAM" id="SSF63748">
    <property type="entry name" value="Tudor/PWWP/MBT"/>
    <property type="match status" value="3"/>
</dbReference>
<feature type="non-terminal residue" evidence="3">
    <location>
        <position position="1"/>
    </location>
</feature>
<reference evidence="3" key="1">
    <citation type="submission" date="2015-11" db="EMBL/GenBank/DDBJ databases">
        <title>De novo transcriptome assembly of four potential Pierce s Disease insect vectors from Arizona vineyards.</title>
        <authorList>
            <person name="Tassone E.E."/>
        </authorList>
    </citation>
    <scope>NUCLEOTIDE SEQUENCE</scope>
</reference>
<dbReference type="InterPro" id="IPR050621">
    <property type="entry name" value="Tudor_domain_containing"/>
</dbReference>